<dbReference type="Proteomes" id="UP001320119">
    <property type="component" value="Chromosome"/>
</dbReference>
<dbReference type="InterPro" id="IPR036397">
    <property type="entry name" value="RNaseH_sf"/>
</dbReference>
<evidence type="ECO:0000313" key="2">
    <source>
        <dbReference type="EMBL" id="BCD96594.1"/>
    </source>
</evidence>
<keyword evidence="3" id="KW-1185">Reference proteome</keyword>
<dbReference type="GO" id="GO:0015074">
    <property type="term" value="P:DNA integration"/>
    <property type="evidence" value="ECO:0007669"/>
    <property type="project" value="InterPro"/>
</dbReference>
<dbReference type="KEGG" id="marq:MARGE09_P0794"/>
<dbReference type="NCBIfam" id="NF033516">
    <property type="entry name" value="transpos_IS3"/>
    <property type="match status" value="1"/>
</dbReference>
<organism evidence="2 3">
    <name type="scientific">Marinagarivorans cellulosilyticus</name>
    <dbReference type="NCBI Taxonomy" id="2721545"/>
    <lineage>
        <taxon>Bacteria</taxon>
        <taxon>Pseudomonadati</taxon>
        <taxon>Pseudomonadota</taxon>
        <taxon>Gammaproteobacteria</taxon>
        <taxon>Cellvibrionales</taxon>
        <taxon>Cellvibrionaceae</taxon>
        <taxon>Marinagarivorans</taxon>
    </lineage>
</organism>
<feature type="domain" description="Integrase catalytic" evidence="1">
    <location>
        <begin position="94"/>
        <end position="269"/>
    </location>
</feature>
<dbReference type="InterPro" id="IPR012337">
    <property type="entry name" value="RNaseH-like_sf"/>
</dbReference>
<dbReference type="EMBL" id="AP023086">
    <property type="protein sequence ID" value="BCD96594.1"/>
    <property type="molecule type" value="Genomic_DNA"/>
</dbReference>
<gene>
    <name evidence="2" type="ORF">MARGE09_P0794</name>
</gene>
<proteinExistence type="predicted"/>
<dbReference type="SUPFAM" id="SSF53098">
    <property type="entry name" value="Ribonuclease H-like"/>
    <property type="match status" value="1"/>
</dbReference>
<evidence type="ECO:0000313" key="3">
    <source>
        <dbReference type="Proteomes" id="UP001320119"/>
    </source>
</evidence>
<accession>A0AAN1WFE2</accession>
<dbReference type="InterPro" id="IPR001584">
    <property type="entry name" value="Integrase_cat-core"/>
</dbReference>
<dbReference type="InterPro" id="IPR050900">
    <property type="entry name" value="Transposase_IS3/IS150/IS904"/>
</dbReference>
<dbReference type="PROSITE" id="PS50994">
    <property type="entry name" value="INTEGRASE"/>
    <property type="match status" value="1"/>
</dbReference>
<dbReference type="InterPro" id="IPR048020">
    <property type="entry name" value="Transpos_IS3"/>
</dbReference>
<sequence>MSKLLKLYDVRASTFYDAQARGECEHDKYSELRLQVRDKHALSYGSAGQRMLIELLKSEEISTTRYMMRKIMREEGLVSKQRRKKPYPKGGDTSLIAPNLLTSQFDVTSINRWWSGDITYVWTQQGWVYLAVVIDLMSRRVIAHEVSSSPNSQLTAAVFNRAFESRGQPQNVVFHSDQGCQYSSAEFQHCLKNKGVKQSMSRRGNCWDNAPTERFFGSYKSERMPKLGYENIDDALADINHYIDYYYNCVRPHTANNGLPPIEAEYHAVPTTMKVN</sequence>
<name>A0AAN1WFE2_9GAMM</name>
<dbReference type="PANTHER" id="PTHR46889">
    <property type="entry name" value="TRANSPOSASE INSF FOR INSERTION SEQUENCE IS3B-RELATED"/>
    <property type="match status" value="1"/>
</dbReference>
<protein>
    <submittedName>
        <fullName evidence="2">Transposase</fullName>
    </submittedName>
</protein>
<dbReference type="GO" id="GO:0003676">
    <property type="term" value="F:nucleic acid binding"/>
    <property type="evidence" value="ECO:0007669"/>
    <property type="project" value="InterPro"/>
</dbReference>
<reference evidence="2 3" key="1">
    <citation type="journal article" date="2022" name="IScience">
        <title>An ultrasensitive nanofiber-based assay for enzymatic hydrolysis and deep-sea microbial degradation of cellulose.</title>
        <authorList>
            <person name="Tsudome M."/>
            <person name="Tachioka M."/>
            <person name="Miyazaki M."/>
            <person name="Uchimura K."/>
            <person name="Tsuda M."/>
            <person name="Takaki Y."/>
            <person name="Deguchi S."/>
        </authorList>
    </citation>
    <scope>NUCLEOTIDE SEQUENCE [LARGE SCALE GENOMIC DNA]</scope>
    <source>
        <strain evidence="2 3">GE09</strain>
    </source>
</reference>
<dbReference type="Pfam" id="PF00665">
    <property type="entry name" value="rve"/>
    <property type="match status" value="1"/>
</dbReference>
<evidence type="ECO:0000259" key="1">
    <source>
        <dbReference type="PROSITE" id="PS50994"/>
    </source>
</evidence>
<dbReference type="AlphaFoldDB" id="A0AAN1WFE2"/>
<dbReference type="Pfam" id="PF13333">
    <property type="entry name" value="rve_2"/>
    <property type="match status" value="1"/>
</dbReference>
<dbReference type="Gene3D" id="3.30.420.10">
    <property type="entry name" value="Ribonuclease H-like superfamily/Ribonuclease H"/>
    <property type="match status" value="1"/>
</dbReference>
<dbReference type="PANTHER" id="PTHR46889:SF4">
    <property type="entry name" value="TRANSPOSASE INSO FOR INSERTION SEQUENCE ELEMENT IS911B-RELATED"/>
    <property type="match status" value="1"/>
</dbReference>